<proteinExistence type="predicted"/>
<dbReference type="NCBIfam" id="NF033831">
    <property type="entry name" value="sce7725_fam"/>
    <property type="match status" value="1"/>
</dbReference>
<keyword evidence="2" id="KW-1185">Reference proteome</keyword>
<accession>A0A514E991</accession>
<organism evidence="1 2">
    <name type="scientific">Xanthomonas cerealis pv. cerealis</name>
    <dbReference type="NCBI Taxonomy" id="152263"/>
    <lineage>
        <taxon>Bacteria</taxon>
        <taxon>Pseudomonadati</taxon>
        <taxon>Pseudomonadota</taxon>
        <taxon>Gammaproteobacteria</taxon>
        <taxon>Lysobacterales</taxon>
        <taxon>Lysobacteraceae</taxon>
        <taxon>Xanthomonas</taxon>
        <taxon>Xanthomonas translucens group</taxon>
        <taxon>Xanthomonas cerealis</taxon>
    </lineage>
</organism>
<dbReference type="EMBL" id="CP038228">
    <property type="protein sequence ID" value="QDI02525.1"/>
    <property type="molecule type" value="Genomic_DNA"/>
</dbReference>
<sequence length="326" mass="36609">MYVPYMYGRRSELLAIRALLGHADRDMTQWLPVVEPVIAQVNDLARCISLCQEAGQSIGVIVNPYRHQLRDEDALSAWQNQIWNKLNEAPAIVPTFLADARVTLSGLEAFLTRFPDRDLAVVVSDDHLSLRDAQWLSSQARVRWFLVFTDHVGSRTIAALPSPRTIWMKDCFISQVRNADYQGADFFTDRHTLFQGHAAGIGDYLCLGKAFQDGGGPPGAVTIHAAYKDLASQHVRIEHFVSDDQIQLQVDTAVKFLQAARKLVNQVRQRPNEFGSNPALSEFERLVQESLFPQLAGSKKLQIIHHMCLMMDVLQGRLLSAAPHAR</sequence>
<dbReference type="Proteomes" id="UP000319349">
    <property type="component" value="Chromosome"/>
</dbReference>
<evidence type="ECO:0008006" key="3">
    <source>
        <dbReference type="Google" id="ProtNLM"/>
    </source>
</evidence>
<dbReference type="AlphaFoldDB" id="A0A514E991"/>
<evidence type="ECO:0000313" key="2">
    <source>
        <dbReference type="Proteomes" id="UP000319349"/>
    </source>
</evidence>
<reference evidence="1 2" key="1">
    <citation type="submission" date="2019-03" db="EMBL/GenBank/DDBJ databases">
        <title>Tal1 in Xanthomonas translucens pv. cerealis Contributes to Virulence in Bacterial Leaf Streak of Wheat.</title>
        <authorList>
            <person name="Shah S.M.A."/>
            <person name="Haq F."/>
            <person name="Ma W."/>
            <person name="Xu X."/>
            <person name="Wang S."/>
            <person name="Xu Z."/>
            <person name="Zou L."/>
            <person name="Zhu B."/>
            <person name="Chen G."/>
        </authorList>
    </citation>
    <scope>NUCLEOTIDE SEQUENCE [LARGE SCALE GENOMIC DNA]</scope>
    <source>
        <strain evidence="1 2">01</strain>
    </source>
</reference>
<evidence type="ECO:0000313" key="1">
    <source>
        <dbReference type="EMBL" id="QDI02525.1"/>
    </source>
</evidence>
<dbReference type="RefSeq" id="WP_142741755.1">
    <property type="nucleotide sequence ID" value="NZ_CP038228.1"/>
</dbReference>
<gene>
    <name evidence="1" type="ORF">E4A48_01350</name>
</gene>
<protein>
    <recommendedName>
        <fullName evidence="3">Sce7725 family protein</fullName>
    </recommendedName>
</protein>
<dbReference type="InterPro" id="IPR047727">
    <property type="entry name" value="Sce7725-like"/>
</dbReference>
<name>A0A514E991_9XANT</name>